<reference evidence="1 2" key="1">
    <citation type="submission" date="2019-09" db="EMBL/GenBank/DDBJ databases">
        <authorList>
            <person name="Cao W.R."/>
        </authorList>
    </citation>
    <scope>NUCLEOTIDE SEQUENCE [LARGE SCALE GENOMIC DNA]</scope>
    <source>
        <strain evidence="2">a4</strain>
    </source>
</reference>
<protein>
    <recommendedName>
        <fullName evidence="3">DUF4097 domain-containing protein</fullName>
    </recommendedName>
</protein>
<name>A0A7J5AT40_9FLAO</name>
<dbReference type="OrthoDB" id="1190410at2"/>
<dbReference type="RefSeq" id="WP_150898440.1">
    <property type="nucleotide sequence ID" value="NZ_WAAU01000003.1"/>
</dbReference>
<dbReference type="EMBL" id="WAAU01000003">
    <property type="protein sequence ID" value="KAB1160812.1"/>
    <property type="molecule type" value="Genomic_DNA"/>
</dbReference>
<dbReference type="AlphaFoldDB" id="A0A7J5AT40"/>
<organism evidence="1 2">
    <name type="scientific">Tenacibaculum aiptasiae</name>
    <dbReference type="NCBI Taxonomy" id="426481"/>
    <lineage>
        <taxon>Bacteria</taxon>
        <taxon>Pseudomonadati</taxon>
        <taxon>Bacteroidota</taxon>
        <taxon>Flavobacteriia</taxon>
        <taxon>Flavobacteriales</taxon>
        <taxon>Flavobacteriaceae</taxon>
        <taxon>Tenacibaculum</taxon>
    </lineage>
</organism>
<evidence type="ECO:0008006" key="3">
    <source>
        <dbReference type="Google" id="ProtNLM"/>
    </source>
</evidence>
<comment type="caution">
    <text evidence="1">The sequence shown here is derived from an EMBL/GenBank/DDBJ whole genome shotgun (WGS) entry which is preliminary data.</text>
</comment>
<evidence type="ECO:0000313" key="1">
    <source>
        <dbReference type="EMBL" id="KAB1160812.1"/>
    </source>
</evidence>
<sequence>MKQKNIQAEVIEIITDGLDDVIIDNSLEDKLEVVLLDENPNSHAILIEEDREEVKIRFKLNFKAFDNGVFRKYITKRIERASAVIRVPKNKKVIVYGKSVGVTSKSYKGDLSIFIEKGNVKLNEVQGDVLVKLFLGNVYAELNKNISLDIETTNGKFTLNNKKMNNKFYEKKVNSSPNFKVKSINANVILIRE</sequence>
<keyword evidence="2" id="KW-1185">Reference proteome</keyword>
<evidence type="ECO:0000313" key="2">
    <source>
        <dbReference type="Proteomes" id="UP000467305"/>
    </source>
</evidence>
<proteinExistence type="predicted"/>
<dbReference type="Proteomes" id="UP000467305">
    <property type="component" value="Unassembled WGS sequence"/>
</dbReference>
<accession>A0A7J5AT40</accession>
<gene>
    <name evidence="1" type="ORF">F7018_02750</name>
</gene>